<dbReference type="PANTHER" id="PTHR39337:SF1">
    <property type="entry name" value="BLR5642 PROTEIN"/>
    <property type="match status" value="1"/>
</dbReference>
<dbReference type="OrthoDB" id="9789109at2"/>
<dbReference type="PIRSF" id="PIRSF024492">
    <property type="entry name" value="UCP024492"/>
    <property type="match status" value="1"/>
</dbReference>
<reference evidence="3" key="2">
    <citation type="submission" date="2014-09" db="EMBL/GenBank/DDBJ databases">
        <authorList>
            <person name="Gomez-Valero L."/>
        </authorList>
    </citation>
    <scope>NUCLEOTIDE SEQUENCE [LARGE SCALE GENOMIC DNA]</scope>
    <source>
        <strain evidence="3">ATCC33218</strain>
    </source>
</reference>
<dbReference type="EMBL" id="FMVN01000003">
    <property type="protein sequence ID" value="SCY04435.1"/>
    <property type="molecule type" value="Genomic_DNA"/>
</dbReference>
<evidence type="ECO:0000313" key="4">
    <source>
        <dbReference type="Proteomes" id="UP000182998"/>
    </source>
</evidence>
<dbReference type="AlphaFoldDB" id="A0A098GIJ7"/>
<protein>
    <submittedName>
        <fullName evidence="1">HhH-GPD domain protein</fullName>
    </submittedName>
</protein>
<dbReference type="InterPro" id="IPR014519">
    <property type="entry name" value="UCP024492"/>
</dbReference>
<dbReference type="RefSeq" id="WP_045100379.1">
    <property type="nucleotide sequence ID" value="NZ_CP020614.1"/>
</dbReference>
<dbReference type="PANTHER" id="PTHR39337">
    <property type="entry name" value="BLR5642 PROTEIN"/>
    <property type="match status" value="1"/>
</dbReference>
<dbReference type="PATRIC" id="fig|451.8.peg.871"/>
<gene>
    <name evidence="1" type="ORF">LMI_3072</name>
    <name evidence="2" type="ORF">SAMN02982997_00696</name>
</gene>
<dbReference type="KEGG" id="tmc:LMI_3072"/>
<dbReference type="InterPro" id="IPR007438">
    <property type="entry name" value="DUF488"/>
</dbReference>
<organism evidence="1 3">
    <name type="scientific">Legionella micdadei</name>
    <name type="common">Tatlockia micdadei</name>
    <dbReference type="NCBI Taxonomy" id="451"/>
    <lineage>
        <taxon>Bacteria</taxon>
        <taxon>Pseudomonadati</taxon>
        <taxon>Pseudomonadota</taxon>
        <taxon>Gammaproteobacteria</taxon>
        <taxon>Legionellales</taxon>
        <taxon>Legionellaceae</taxon>
        <taxon>Legionella</taxon>
    </lineage>
</organism>
<evidence type="ECO:0000313" key="2">
    <source>
        <dbReference type="EMBL" id="SCY04435.1"/>
    </source>
</evidence>
<dbReference type="Pfam" id="PF04343">
    <property type="entry name" value="DUF488"/>
    <property type="match status" value="1"/>
</dbReference>
<dbReference type="Proteomes" id="UP000182998">
    <property type="component" value="Unassembled WGS sequence"/>
</dbReference>
<name>A0A098GIJ7_LEGMI</name>
<proteinExistence type="predicted"/>
<keyword evidence="4" id="KW-1185">Reference proteome</keyword>
<dbReference type="STRING" id="451.B6N58_14130"/>
<reference evidence="1" key="1">
    <citation type="submission" date="2014-09" db="EMBL/GenBank/DDBJ databases">
        <authorList>
            <person name="GOMEZ-VALERO Laura"/>
        </authorList>
    </citation>
    <scope>NUCLEOTIDE SEQUENCE</scope>
    <source>
        <strain evidence="1">ATCC33218</strain>
    </source>
</reference>
<dbReference type="EMBL" id="LN614830">
    <property type="protein sequence ID" value="CEG62298.1"/>
    <property type="molecule type" value="Genomic_DNA"/>
</dbReference>
<dbReference type="HOGENOM" id="CLU_077467_0_1_6"/>
<dbReference type="Proteomes" id="UP000032414">
    <property type="component" value="Chromosome I"/>
</dbReference>
<accession>A0A098GIJ7</accession>
<reference evidence="2 4" key="3">
    <citation type="submission" date="2016-10" db="EMBL/GenBank/DDBJ databases">
        <authorList>
            <person name="Varghese N."/>
            <person name="Submissions S."/>
        </authorList>
    </citation>
    <scope>NUCLEOTIDE SEQUENCE [LARGE SCALE GENOMIC DNA]</scope>
    <source>
        <strain evidence="2 4">ATCC 33218</strain>
    </source>
</reference>
<evidence type="ECO:0000313" key="1">
    <source>
        <dbReference type="EMBL" id="CEG62298.1"/>
    </source>
</evidence>
<sequence length="179" mass="20832">MKELYTIGHSTLSLSDFLGILHSHGITHLVDVRSVPKSRHVPWFNQVGLEAYLKKENISYTHLVKLGGFRKPNKNSINTGWKNSSFRGFADYMLTKNFFEGLKALNQIVRKERVAVMCSEALPWRCHRSLIADAEVIRNYQVWHILGKQSIKRHNLTSFARVDRSKRPMQIYYLTMKNN</sequence>
<evidence type="ECO:0000313" key="3">
    <source>
        <dbReference type="Proteomes" id="UP000032414"/>
    </source>
</evidence>